<dbReference type="EMBL" id="PPTA01000016">
    <property type="protein sequence ID" value="TFA99019.1"/>
    <property type="molecule type" value="Genomic_DNA"/>
</dbReference>
<proteinExistence type="predicted"/>
<organism evidence="2 3">
    <name type="scientific">Trichoderma ghanense</name>
    <dbReference type="NCBI Taxonomy" id="65468"/>
    <lineage>
        <taxon>Eukaryota</taxon>
        <taxon>Fungi</taxon>
        <taxon>Dikarya</taxon>
        <taxon>Ascomycota</taxon>
        <taxon>Pezizomycotina</taxon>
        <taxon>Sordariomycetes</taxon>
        <taxon>Hypocreomycetidae</taxon>
        <taxon>Hypocreales</taxon>
        <taxon>Hypocreaceae</taxon>
        <taxon>Trichoderma</taxon>
    </lineage>
</organism>
<keyword evidence="3" id="KW-1185">Reference proteome</keyword>
<evidence type="ECO:0000313" key="3">
    <source>
        <dbReference type="Proteomes" id="UP001642720"/>
    </source>
</evidence>
<evidence type="ECO:0000313" key="2">
    <source>
        <dbReference type="EMBL" id="TFA99019.1"/>
    </source>
</evidence>
<dbReference type="GeneID" id="300580777"/>
<feature type="region of interest" description="Disordered" evidence="1">
    <location>
        <begin position="1"/>
        <end position="21"/>
    </location>
</feature>
<dbReference type="RefSeq" id="XP_073555221.1">
    <property type="nucleotide sequence ID" value="XM_073706327.1"/>
</dbReference>
<name>A0ABY2GUX1_9HYPO</name>
<comment type="caution">
    <text evidence="2">The sequence shown here is derived from an EMBL/GenBank/DDBJ whole genome shotgun (WGS) entry which is preliminary data.</text>
</comment>
<gene>
    <name evidence="2" type="ORF">CCMA1212_009237</name>
</gene>
<evidence type="ECO:0000256" key="1">
    <source>
        <dbReference type="SAM" id="MobiDB-lite"/>
    </source>
</evidence>
<sequence>MATVPLPMKLSDATGHEEQPARRIRTISGAARMICTEDVALGSEARVPTSRGRHHSVNGPGHGHCPDVEWTITKAWLRKDSGSPSSGGPCLQMQRDSMHVAGGDTSILFCSQTRVTCCRIGAEAVMIRPAGDDFPHACYVEVFFQSILNGTAASRIRHRGQVSMG</sequence>
<accession>A0ABY2GUX1</accession>
<reference evidence="2 3" key="1">
    <citation type="submission" date="2018-01" db="EMBL/GenBank/DDBJ databases">
        <title>Genome characterization of the sugarcane-associated fungus Trichoderma ghanense CCMA-1212 and their application in lignocelulose bioconversion.</title>
        <authorList>
            <person name="Steindorff A.S."/>
            <person name="Mendes T.D."/>
            <person name="Vilela E.S.D."/>
            <person name="Rodrigues D.S."/>
            <person name="Formighieri E.F."/>
            <person name="Melo I.S."/>
            <person name="Favaro L.C.L."/>
        </authorList>
    </citation>
    <scope>NUCLEOTIDE SEQUENCE [LARGE SCALE GENOMIC DNA]</scope>
    <source>
        <strain evidence="2 3">CCMA-1212</strain>
    </source>
</reference>
<dbReference type="Proteomes" id="UP001642720">
    <property type="component" value="Unassembled WGS sequence"/>
</dbReference>
<protein>
    <submittedName>
        <fullName evidence="2">Uncharacterized protein</fullName>
    </submittedName>
</protein>
<feature type="region of interest" description="Disordered" evidence="1">
    <location>
        <begin position="45"/>
        <end position="64"/>
    </location>
</feature>